<proteinExistence type="predicted"/>
<sequence>MDPISTEYPFVLPIGYRGPDGYLYREGVMRLATAGDEIYAMRDHRVQANAAYLTAVLLARVVTLDKLEVMSTSVIEDLFLRDFNYLQKLYDEINGVDQDSTAAELPSDMRASLPGNVEALPVQASFTKR</sequence>
<dbReference type="Proteomes" id="UP000192911">
    <property type="component" value="Unassembled WGS sequence"/>
</dbReference>
<evidence type="ECO:0000313" key="2">
    <source>
        <dbReference type="Proteomes" id="UP000192911"/>
    </source>
</evidence>
<gene>
    <name evidence="1" type="ORF">SAMN06295900_114132</name>
</gene>
<accession>A0A1X7GA55</accession>
<dbReference type="STRING" id="28094.SAMN06295900_114132"/>
<dbReference type="EMBL" id="FXAH01000014">
    <property type="protein sequence ID" value="SMF66580.1"/>
    <property type="molecule type" value="Genomic_DNA"/>
</dbReference>
<evidence type="ECO:0000313" key="1">
    <source>
        <dbReference type="EMBL" id="SMF66580.1"/>
    </source>
</evidence>
<keyword evidence="2" id="KW-1185">Reference proteome</keyword>
<dbReference type="AlphaFoldDB" id="A0A1X7GA55"/>
<protein>
    <recommendedName>
        <fullName evidence="3">Phage tail assembly chaperone protein, E, or 41 or 14</fullName>
    </recommendedName>
</protein>
<name>A0A1X7GA55_TRICW</name>
<reference evidence="2" key="1">
    <citation type="submission" date="2017-04" db="EMBL/GenBank/DDBJ databases">
        <authorList>
            <person name="Varghese N."/>
            <person name="Submissions S."/>
        </authorList>
    </citation>
    <scope>NUCLEOTIDE SEQUENCE [LARGE SCALE GENOMIC DNA]</scope>
    <source>
        <strain evidence="2">Ballard 720</strain>
    </source>
</reference>
<evidence type="ECO:0008006" key="3">
    <source>
        <dbReference type="Google" id="ProtNLM"/>
    </source>
</evidence>
<organism evidence="1 2">
    <name type="scientific">Trinickia caryophylli</name>
    <name type="common">Paraburkholderia caryophylli</name>
    <dbReference type="NCBI Taxonomy" id="28094"/>
    <lineage>
        <taxon>Bacteria</taxon>
        <taxon>Pseudomonadati</taxon>
        <taxon>Pseudomonadota</taxon>
        <taxon>Betaproteobacteria</taxon>
        <taxon>Burkholderiales</taxon>
        <taxon>Burkholderiaceae</taxon>
        <taxon>Trinickia</taxon>
    </lineage>
</organism>
<dbReference type="RefSeq" id="WP_176072630.1">
    <property type="nucleotide sequence ID" value="NZ_BSQD01000013.1"/>
</dbReference>
<dbReference type="GeneID" id="95551810"/>